<dbReference type="PANTHER" id="PTHR34137">
    <property type="entry name" value="EXODEOXYRIBONUCLEASE 7 SMALL SUBUNIT"/>
    <property type="match status" value="1"/>
</dbReference>
<keyword evidence="5 6" id="KW-0269">Exonuclease</keyword>
<gene>
    <name evidence="6 7" type="primary">xseB</name>
    <name evidence="7" type="ORF">GPLA_4600</name>
</gene>
<comment type="function">
    <text evidence="6">Bidirectionally degrades single-stranded DNA into large acid-insoluble oligonucleotides, which are then degraded further into small acid-soluble oligonucleotides.</text>
</comment>
<reference evidence="8" key="1">
    <citation type="journal article" date="2014" name="Environ. Microbiol.">
        <title>Comparative genomics of the marine bacterial genus Glaciecola reveals the high degree of genomic diversity and genomic characteristic for cold adaptation.</title>
        <authorList>
            <person name="Qin Q.L."/>
            <person name="Xie B.B."/>
            <person name="Yu Y."/>
            <person name="Shu Y.L."/>
            <person name="Rong J.C."/>
            <person name="Zhang Y.J."/>
            <person name="Zhao D.L."/>
            <person name="Chen X.L."/>
            <person name="Zhang X.Y."/>
            <person name="Chen B."/>
            <person name="Zhou B.C."/>
            <person name="Zhang Y.Z."/>
        </authorList>
    </citation>
    <scope>NUCLEOTIDE SEQUENCE [LARGE SCALE GENOMIC DNA]</scope>
    <source>
        <strain evidence="8">LMG 21857</strain>
    </source>
</reference>
<dbReference type="EMBL" id="BAER01000138">
    <property type="protein sequence ID" value="GAC35474.1"/>
    <property type="molecule type" value="Genomic_DNA"/>
</dbReference>
<dbReference type="InterPro" id="IPR003761">
    <property type="entry name" value="Exonuc_VII_S"/>
</dbReference>
<dbReference type="NCBIfam" id="NF002140">
    <property type="entry name" value="PRK00977.1-4"/>
    <property type="match status" value="1"/>
</dbReference>
<dbReference type="EC" id="3.1.11.6" evidence="6"/>
<dbReference type="InterPro" id="IPR037004">
    <property type="entry name" value="Exonuc_VII_ssu_sf"/>
</dbReference>
<dbReference type="GO" id="GO:0005829">
    <property type="term" value="C:cytosol"/>
    <property type="evidence" value="ECO:0007669"/>
    <property type="project" value="TreeGrafter"/>
</dbReference>
<comment type="caution">
    <text evidence="7">The sequence shown here is derived from an EMBL/GenBank/DDBJ whole genome shotgun (WGS) entry which is preliminary data.</text>
</comment>
<comment type="subunit">
    <text evidence="6">Heterooligomer composed of large and small subunits.</text>
</comment>
<dbReference type="PANTHER" id="PTHR34137:SF1">
    <property type="entry name" value="EXODEOXYRIBONUCLEASE 7 SMALL SUBUNIT"/>
    <property type="match status" value="1"/>
</dbReference>
<organism evidence="7 8">
    <name type="scientific">Paraglaciecola polaris LMG 21857</name>
    <dbReference type="NCBI Taxonomy" id="1129793"/>
    <lineage>
        <taxon>Bacteria</taxon>
        <taxon>Pseudomonadati</taxon>
        <taxon>Pseudomonadota</taxon>
        <taxon>Gammaproteobacteria</taxon>
        <taxon>Alteromonadales</taxon>
        <taxon>Alteromonadaceae</taxon>
        <taxon>Paraglaciecola</taxon>
    </lineage>
</organism>
<dbReference type="NCBIfam" id="TIGR01280">
    <property type="entry name" value="xseB"/>
    <property type="match status" value="1"/>
</dbReference>
<evidence type="ECO:0000256" key="6">
    <source>
        <dbReference type="HAMAP-Rule" id="MF_00337"/>
    </source>
</evidence>
<dbReference type="RefSeq" id="WP_007107236.1">
    <property type="nucleotide sequence ID" value="NZ_BAER01000138.1"/>
</dbReference>
<keyword evidence="2 6" id="KW-0963">Cytoplasm</keyword>
<evidence type="ECO:0000313" key="8">
    <source>
        <dbReference type="Proteomes" id="UP000006322"/>
    </source>
</evidence>
<dbReference type="HAMAP" id="MF_00337">
    <property type="entry name" value="Exonuc_7_S"/>
    <property type="match status" value="1"/>
</dbReference>
<evidence type="ECO:0000256" key="2">
    <source>
        <dbReference type="ARBA" id="ARBA00022490"/>
    </source>
</evidence>
<evidence type="ECO:0000313" key="7">
    <source>
        <dbReference type="EMBL" id="GAC35474.1"/>
    </source>
</evidence>
<proteinExistence type="inferred from homology"/>
<dbReference type="GO" id="GO:0009318">
    <property type="term" value="C:exodeoxyribonuclease VII complex"/>
    <property type="evidence" value="ECO:0007669"/>
    <property type="project" value="UniProtKB-UniRule"/>
</dbReference>
<dbReference type="STRING" id="1129793.GPLA_4600"/>
<evidence type="ECO:0000256" key="5">
    <source>
        <dbReference type="ARBA" id="ARBA00022839"/>
    </source>
</evidence>
<evidence type="ECO:0000256" key="1">
    <source>
        <dbReference type="ARBA" id="ARBA00009998"/>
    </source>
</evidence>
<keyword evidence="3 6" id="KW-0540">Nuclease</keyword>
<comment type="subcellular location">
    <subcellularLocation>
        <location evidence="6">Cytoplasm</location>
    </subcellularLocation>
</comment>
<name>K6YRX7_9ALTE</name>
<keyword evidence="4 6" id="KW-0378">Hydrolase</keyword>
<evidence type="ECO:0000256" key="4">
    <source>
        <dbReference type="ARBA" id="ARBA00022801"/>
    </source>
</evidence>
<dbReference type="Gene3D" id="1.10.287.1040">
    <property type="entry name" value="Exonuclease VII, small subunit"/>
    <property type="match status" value="1"/>
</dbReference>
<comment type="catalytic activity">
    <reaction evidence="6">
        <text>Exonucleolytic cleavage in either 5'- to 3'- or 3'- to 5'-direction to yield nucleoside 5'-phosphates.</text>
        <dbReference type="EC" id="3.1.11.6"/>
    </reaction>
</comment>
<dbReference type="PIRSF" id="PIRSF006488">
    <property type="entry name" value="Exonuc_VII_S"/>
    <property type="match status" value="1"/>
</dbReference>
<dbReference type="NCBIfam" id="NF002137">
    <property type="entry name" value="PRK00977.1-1"/>
    <property type="match status" value="1"/>
</dbReference>
<dbReference type="AlphaFoldDB" id="K6YRX7"/>
<protein>
    <recommendedName>
        <fullName evidence="6">Exodeoxyribonuclease 7 small subunit</fullName>
        <ecNumber evidence="6">3.1.11.6</ecNumber>
    </recommendedName>
    <alternativeName>
        <fullName evidence="6">Exodeoxyribonuclease VII small subunit</fullName>
        <shortName evidence="6">Exonuclease VII small subunit</shortName>
    </alternativeName>
</protein>
<accession>K6YRX7</accession>
<dbReference type="GO" id="GO:0006308">
    <property type="term" value="P:DNA catabolic process"/>
    <property type="evidence" value="ECO:0007669"/>
    <property type="project" value="UniProtKB-UniRule"/>
</dbReference>
<dbReference type="OrthoDB" id="5591562at2"/>
<comment type="similarity">
    <text evidence="1 6">Belongs to the XseB family.</text>
</comment>
<dbReference type="GO" id="GO:0008855">
    <property type="term" value="F:exodeoxyribonuclease VII activity"/>
    <property type="evidence" value="ECO:0007669"/>
    <property type="project" value="UniProtKB-UniRule"/>
</dbReference>
<sequence>MTSRKKTENLSFEESMQELDDIVNQMEEGELSLEDALGRFERGIQLARHSQNKLKQAEQKVQILMGQDEQAPLADFDPSNAQD</sequence>
<evidence type="ECO:0000256" key="3">
    <source>
        <dbReference type="ARBA" id="ARBA00022722"/>
    </source>
</evidence>
<dbReference type="SUPFAM" id="SSF116842">
    <property type="entry name" value="XseB-like"/>
    <property type="match status" value="1"/>
</dbReference>
<dbReference type="Pfam" id="PF02609">
    <property type="entry name" value="Exonuc_VII_S"/>
    <property type="match status" value="1"/>
</dbReference>
<dbReference type="Proteomes" id="UP000006322">
    <property type="component" value="Unassembled WGS sequence"/>
</dbReference>
<keyword evidence="8" id="KW-1185">Reference proteome</keyword>